<dbReference type="SUPFAM" id="SSF53300">
    <property type="entry name" value="vWA-like"/>
    <property type="match status" value="1"/>
</dbReference>
<dbReference type="InterPro" id="IPR036465">
    <property type="entry name" value="vWFA_dom_sf"/>
</dbReference>
<evidence type="ECO:0000313" key="6">
    <source>
        <dbReference type="Proteomes" id="UP000184520"/>
    </source>
</evidence>
<dbReference type="PANTHER" id="PTHR22550">
    <property type="entry name" value="SPORE GERMINATION PROTEIN"/>
    <property type="match status" value="1"/>
</dbReference>
<keyword evidence="1" id="KW-0802">TPR repeat</keyword>
<feature type="transmembrane region" description="Helical" evidence="3">
    <location>
        <begin position="67"/>
        <end position="87"/>
    </location>
</feature>
<dbReference type="Pfam" id="PF13414">
    <property type="entry name" value="TPR_11"/>
    <property type="match status" value="1"/>
</dbReference>
<gene>
    <name evidence="5" type="ORF">SAMN05216361_4125</name>
</gene>
<feature type="transmembrane region" description="Helical" evidence="3">
    <location>
        <begin position="19"/>
        <end position="36"/>
    </location>
</feature>
<dbReference type="Pfam" id="PF13519">
    <property type="entry name" value="VWA_2"/>
    <property type="match status" value="1"/>
</dbReference>
<reference evidence="6" key="1">
    <citation type="submission" date="2016-11" db="EMBL/GenBank/DDBJ databases">
        <authorList>
            <person name="Varghese N."/>
            <person name="Submissions S."/>
        </authorList>
    </citation>
    <scope>NUCLEOTIDE SEQUENCE [LARGE SCALE GENOMIC DNA]</scope>
    <source>
        <strain evidence="6">CGMCC 1.8995</strain>
    </source>
</reference>
<dbReference type="PANTHER" id="PTHR22550:SF14">
    <property type="entry name" value="VWFA DOMAIN-CONTAINING PROTEIN"/>
    <property type="match status" value="1"/>
</dbReference>
<protein>
    <submittedName>
        <fullName evidence="5">Ca-activated chloride channel family protein</fullName>
    </submittedName>
</protein>
<evidence type="ECO:0000256" key="1">
    <source>
        <dbReference type="PROSITE-ProRule" id="PRU00339"/>
    </source>
</evidence>
<sequence>MNSAFGFLPADFHFLRPEWFYALIPLALMLWVVYRWRRTATGWQGVIAGHLYQYLVTGQHTAKSNTLVSWLALAWLLTVIALAGPSWERIPQPVFQVKAGHVIVMDMSLSMRATDVTPDRLSRAKYKAIDLVKLINEGDMGLVAYAGDAFTISPLTEDATTLTALLPSLSPEIMPTPGSEPILGLKAAANLLESAGYQRGALYWITDGVELEQMKELSDFLSSTPYTVNILGVGTQTGAPIKQLNGELLKRSNGAIVIPKMNPSALQQLSRQGGGNFSEITANDSDIRRIASVSRFDNAETESEDDNKQGDKWAEAGPYLLLLLLPIAALSFRRGLLFAICLCVLMPMQTPVAVAQTQPVSTPEVSEAPQPEAVSWWQKPFLNADQQGFEQYNSEQFQGASESFEDLSWRGAAQYRAGDYEGAAETYGQLNSAEGFYNQGNALAKAGQLEEAIAAYEQALAKRPDYPEAAENKALIEQLKNQQDQQQQDQQNQGDNQNQSDDQQNQSEQDGENQQQNGEGSDQQQDGENDPSQNGQQNSQNQQQQSSDSQQNADQNGEQSDQQDAQEEQQQQAQQPQEGEQEAGESEMKQAIQGDAERDKETEQRLNNLLRRVPDDPAFLLKRKMQLEAQKRQYRRPPSSDRSDW</sequence>
<dbReference type="Proteomes" id="UP000184520">
    <property type="component" value="Unassembled WGS sequence"/>
</dbReference>
<evidence type="ECO:0000256" key="2">
    <source>
        <dbReference type="SAM" id="MobiDB-lite"/>
    </source>
</evidence>
<dbReference type="PROSITE" id="PS50234">
    <property type="entry name" value="VWFA"/>
    <property type="match status" value="1"/>
</dbReference>
<evidence type="ECO:0000256" key="3">
    <source>
        <dbReference type="SAM" id="Phobius"/>
    </source>
</evidence>
<dbReference type="PROSITE" id="PS50293">
    <property type="entry name" value="TPR_REGION"/>
    <property type="match status" value="1"/>
</dbReference>
<feature type="domain" description="VWFA" evidence="4">
    <location>
        <begin position="100"/>
        <end position="245"/>
    </location>
</feature>
<dbReference type="OrthoDB" id="9807628at2"/>
<dbReference type="InterPro" id="IPR019734">
    <property type="entry name" value="TPR_rpt"/>
</dbReference>
<feature type="compositionally biased region" description="Low complexity" evidence="2">
    <location>
        <begin position="481"/>
        <end position="578"/>
    </location>
</feature>
<dbReference type="SMART" id="SM00028">
    <property type="entry name" value="TPR"/>
    <property type="match status" value="1"/>
</dbReference>
<dbReference type="PROSITE" id="PS50005">
    <property type="entry name" value="TPR"/>
    <property type="match status" value="1"/>
</dbReference>
<dbReference type="AlphaFoldDB" id="A0A1M5RCD8"/>
<dbReference type="Gene3D" id="1.25.40.10">
    <property type="entry name" value="Tetratricopeptide repeat domain"/>
    <property type="match status" value="1"/>
</dbReference>
<evidence type="ECO:0000313" key="5">
    <source>
        <dbReference type="EMBL" id="SHH23838.1"/>
    </source>
</evidence>
<keyword evidence="6" id="KW-1185">Reference proteome</keyword>
<accession>A0A1M5RCD8</accession>
<keyword evidence="3" id="KW-0472">Membrane</keyword>
<dbReference type="InterPro" id="IPR002035">
    <property type="entry name" value="VWF_A"/>
</dbReference>
<name>A0A1M5RCD8_9ALTE</name>
<evidence type="ECO:0000259" key="4">
    <source>
        <dbReference type="PROSITE" id="PS50234"/>
    </source>
</evidence>
<keyword evidence="3" id="KW-0812">Transmembrane</keyword>
<dbReference type="InterPro" id="IPR050768">
    <property type="entry name" value="UPF0353/GerABKA_families"/>
</dbReference>
<dbReference type="InterPro" id="IPR011990">
    <property type="entry name" value="TPR-like_helical_dom_sf"/>
</dbReference>
<dbReference type="STRING" id="634436.SAMN05216361_4125"/>
<organism evidence="5 6">
    <name type="scientific">Marisediminitalea aggregata</name>
    <dbReference type="NCBI Taxonomy" id="634436"/>
    <lineage>
        <taxon>Bacteria</taxon>
        <taxon>Pseudomonadati</taxon>
        <taxon>Pseudomonadota</taxon>
        <taxon>Gammaproteobacteria</taxon>
        <taxon>Alteromonadales</taxon>
        <taxon>Alteromonadaceae</taxon>
        <taxon>Marisediminitalea</taxon>
    </lineage>
</organism>
<dbReference type="SUPFAM" id="SSF48452">
    <property type="entry name" value="TPR-like"/>
    <property type="match status" value="1"/>
</dbReference>
<dbReference type="EMBL" id="FQWD01000007">
    <property type="protein sequence ID" value="SHH23838.1"/>
    <property type="molecule type" value="Genomic_DNA"/>
</dbReference>
<dbReference type="RefSeq" id="WP_073325061.1">
    <property type="nucleotide sequence ID" value="NZ_FQWD01000007.1"/>
</dbReference>
<keyword evidence="3" id="KW-1133">Transmembrane helix</keyword>
<feature type="region of interest" description="Disordered" evidence="2">
    <location>
        <begin position="479"/>
        <end position="645"/>
    </location>
</feature>
<proteinExistence type="predicted"/>
<feature type="compositionally biased region" description="Basic and acidic residues" evidence="2">
    <location>
        <begin position="595"/>
        <end position="604"/>
    </location>
</feature>
<dbReference type="Gene3D" id="3.40.50.410">
    <property type="entry name" value="von Willebrand factor, type A domain"/>
    <property type="match status" value="1"/>
</dbReference>
<feature type="repeat" description="TPR" evidence="1">
    <location>
        <begin position="433"/>
        <end position="466"/>
    </location>
</feature>